<keyword evidence="7" id="KW-0342">GTP-binding</keyword>
<keyword evidence="9" id="KW-0449">Lipoprotein</keyword>
<evidence type="ECO:0000256" key="9">
    <source>
        <dbReference type="ARBA" id="ARBA00023288"/>
    </source>
</evidence>
<keyword evidence="8" id="KW-0472">Membrane</keyword>
<dbReference type="GO" id="GO:0046872">
    <property type="term" value="F:metal ion binding"/>
    <property type="evidence" value="ECO:0007669"/>
    <property type="project" value="UniProtKB-KW"/>
</dbReference>
<dbReference type="NCBIfam" id="TIGR00231">
    <property type="entry name" value="small_GTP"/>
    <property type="match status" value="1"/>
</dbReference>
<dbReference type="FunFam" id="3.40.50.300:FF:000273">
    <property type="entry name" value="GTP-binding protein Rheb homolog"/>
    <property type="match status" value="1"/>
</dbReference>
<sequence>MQKRRKIAVLGTRSVGKSSLVKQFVENEFPQSYYPTIEKAYVKAIVHNGQEYICEIYDTAGQDEYSQLNVQHAIGFHGYVFVYSITSRASFDLIQIVYDKLLDFSGNTELPCVIVGTKSDLHCKYVLVRQVDMLDGKALAAANNAAFTEASSKNNVNVARAFELCLEEIEKRLAVTQGGNAPDHRCVTM</sequence>
<dbReference type="SMART" id="SM00174">
    <property type="entry name" value="RHO"/>
    <property type="match status" value="1"/>
</dbReference>
<dbReference type="GO" id="GO:0005886">
    <property type="term" value="C:plasma membrane"/>
    <property type="evidence" value="ECO:0007669"/>
    <property type="project" value="UniProtKB-SubCell"/>
</dbReference>
<dbReference type="SMART" id="SM00173">
    <property type="entry name" value="RAS"/>
    <property type="match status" value="1"/>
</dbReference>
<dbReference type="PROSITE" id="PS51419">
    <property type="entry name" value="RAB"/>
    <property type="match status" value="1"/>
</dbReference>
<evidence type="ECO:0000313" key="13">
    <source>
        <dbReference type="EMBL" id="KAK0448577.1"/>
    </source>
</evidence>
<dbReference type="PANTHER" id="PTHR24070">
    <property type="entry name" value="RAS, DI-RAS, AND RHEB FAMILY MEMBERS OF SMALL GTPASE SUPERFAMILY"/>
    <property type="match status" value="1"/>
</dbReference>
<dbReference type="InterPro" id="IPR020849">
    <property type="entry name" value="Small_GTPase_Ras-type"/>
</dbReference>
<dbReference type="GO" id="GO:0007165">
    <property type="term" value="P:signal transduction"/>
    <property type="evidence" value="ECO:0007669"/>
    <property type="project" value="InterPro"/>
</dbReference>
<dbReference type="GO" id="GO:0005525">
    <property type="term" value="F:GTP binding"/>
    <property type="evidence" value="ECO:0007669"/>
    <property type="project" value="UniProtKB-KW"/>
</dbReference>
<evidence type="ECO:0000256" key="10">
    <source>
        <dbReference type="ARBA" id="ARBA00023289"/>
    </source>
</evidence>
<evidence type="ECO:0000256" key="3">
    <source>
        <dbReference type="ARBA" id="ARBA00022723"/>
    </source>
</evidence>
<keyword evidence="5" id="KW-0378">Hydrolase</keyword>
<protein>
    <submittedName>
        <fullName evidence="13">Small GTPase superfamily</fullName>
    </submittedName>
</protein>
<organism evidence="13 14">
    <name type="scientific">Armillaria borealis</name>
    <dbReference type="NCBI Taxonomy" id="47425"/>
    <lineage>
        <taxon>Eukaryota</taxon>
        <taxon>Fungi</taxon>
        <taxon>Dikarya</taxon>
        <taxon>Basidiomycota</taxon>
        <taxon>Agaricomycotina</taxon>
        <taxon>Agaricomycetes</taxon>
        <taxon>Agaricomycetidae</taxon>
        <taxon>Agaricales</taxon>
        <taxon>Marasmiineae</taxon>
        <taxon>Physalacriaceae</taxon>
        <taxon>Armillaria</taxon>
    </lineage>
</organism>
<keyword evidence="2" id="KW-0488">Methylation</keyword>
<comment type="caution">
    <text evidence="13">The sequence shown here is derived from an EMBL/GenBank/DDBJ whole genome shotgun (WGS) entry which is preliminary data.</text>
</comment>
<evidence type="ECO:0000313" key="14">
    <source>
        <dbReference type="Proteomes" id="UP001175226"/>
    </source>
</evidence>
<keyword evidence="3" id="KW-0479">Metal-binding</keyword>
<dbReference type="Proteomes" id="UP001175226">
    <property type="component" value="Unassembled WGS sequence"/>
</dbReference>
<dbReference type="PROSITE" id="PS51421">
    <property type="entry name" value="RAS"/>
    <property type="match status" value="1"/>
</dbReference>
<evidence type="ECO:0000256" key="2">
    <source>
        <dbReference type="ARBA" id="ARBA00022481"/>
    </source>
</evidence>
<evidence type="ECO:0000256" key="7">
    <source>
        <dbReference type="ARBA" id="ARBA00023134"/>
    </source>
</evidence>
<dbReference type="PRINTS" id="PR00449">
    <property type="entry name" value="RASTRNSFRMNG"/>
</dbReference>
<comment type="subcellular location">
    <subcellularLocation>
        <location evidence="1">Cell membrane</location>
        <topology evidence="1">Lipid-anchor</topology>
        <orientation evidence="1">Cytoplasmic side</orientation>
    </subcellularLocation>
</comment>
<evidence type="ECO:0000256" key="1">
    <source>
        <dbReference type="ARBA" id="ARBA00004342"/>
    </source>
</evidence>
<name>A0AA39MVW5_9AGAR</name>
<evidence type="ECO:0000256" key="8">
    <source>
        <dbReference type="ARBA" id="ARBA00023136"/>
    </source>
</evidence>
<dbReference type="InterPro" id="IPR001806">
    <property type="entry name" value="Small_GTPase"/>
</dbReference>
<comment type="catalytic activity">
    <reaction evidence="12">
        <text>GTP + H2O = GDP + phosphate + H(+)</text>
        <dbReference type="Rhea" id="RHEA:19669"/>
        <dbReference type="ChEBI" id="CHEBI:15377"/>
        <dbReference type="ChEBI" id="CHEBI:15378"/>
        <dbReference type="ChEBI" id="CHEBI:37565"/>
        <dbReference type="ChEBI" id="CHEBI:43474"/>
        <dbReference type="ChEBI" id="CHEBI:58189"/>
    </reaction>
    <physiologicalReaction direction="left-to-right" evidence="12">
        <dbReference type="Rhea" id="RHEA:19670"/>
    </physiologicalReaction>
</comment>
<dbReference type="SUPFAM" id="SSF52540">
    <property type="entry name" value="P-loop containing nucleoside triphosphate hydrolases"/>
    <property type="match status" value="1"/>
</dbReference>
<evidence type="ECO:0000256" key="12">
    <source>
        <dbReference type="ARBA" id="ARBA00049117"/>
    </source>
</evidence>
<dbReference type="InterPro" id="IPR027417">
    <property type="entry name" value="P-loop_NTPase"/>
</dbReference>
<dbReference type="SMART" id="SM00175">
    <property type="entry name" value="RAB"/>
    <property type="match status" value="1"/>
</dbReference>
<proteinExistence type="inferred from homology"/>
<keyword evidence="4" id="KW-0547">Nucleotide-binding</keyword>
<dbReference type="AlphaFoldDB" id="A0AA39MVW5"/>
<comment type="similarity">
    <text evidence="11">Belongs to the small GTPase superfamily. Rheb family.</text>
</comment>
<reference evidence="13" key="1">
    <citation type="submission" date="2023-06" db="EMBL/GenBank/DDBJ databases">
        <authorList>
            <consortium name="Lawrence Berkeley National Laboratory"/>
            <person name="Ahrendt S."/>
            <person name="Sahu N."/>
            <person name="Indic B."/>
            <person name="Wong-Bajracharya J."/>
            <person name="Merenyi Z."/>
            <person name="Ke H.-M."/>
            <person name="Monk M."/>
            <person name="Kocsube S."/>
            <person name="Drula E."/>
            <person name="Lipzen A."/>
            <person name="Balint B."/>
            <person name="Henrissat B."/>
            <person name="Andreopoulos B."/>
            <person name="Martin F.M."/>
            <person name="Harder C.B."/>
            <person name="Rigling D."/>
            <person name="Ford K.L."/>
            <person name="Foster G.D."/>
            <person name="Pangilinan J."/>
            <person name="Papanicolaou A."/>
            <person name="Barry K."/>
            <person name="LaButti K."/>
            <person name="Viragh M."/>
            <person name="Koriabine M."/>
            <person name="Yan M."/>
            <person name="Riley R."/>
            <person name="Champramary S."/>
            <person name="Plett K.L."/>
            <person name="Tsai I.J."/>
            <person name="Slot J."/>
            <person name="Sipos G."/>
            <person name="Plett J."/>
            <person name="Nagy L.G."/>
            <person name="Grigoriev I.V."/>
        </authorList>
    </citation>
    <scope>NUCLEOTIDE SEQUENCE</scope>
    <source>
        <strain evidence="13">FPL87.14</strain>
    </source>
</reference>
<keyword evidence="10" id="KW-0636">Prenylation</keyword>
<dbReference type="Gene3D" id="3.40.50.300">
    <property type="entry name" value="P-loop containing nucleotide triphosphate hydrolases"/>
    <property type="match status" value="1"/>
</dbReference>
<accession>A0AA39MVW5</accession>
<dbReference type="Pfam" id="PF00071">
    <property type="entry name" value="Ras"/>
    <property type="match status" value="1"/>
</dbReference>
<dbReference type="GO" id="GO:0003924">
    <property type="term" value="F:GTPase activity"/>
    <property type="evidence" value="ECO:0007669"/>
    <property type="project" value="InterPro"/>
</dbReference>
<gene>
    <name evidence="13" type="ORF">EV421DRAFT_1705496</name>
</gene>
<keyword evidence="14" id="KW-1185">Reference proteome</keyword>
<keyword evidence="6" id="KW-0460">Magnesium</keyword>
<evidence type="ECO:0000256" key="4">
    <source>
        <dbReference type="ARBA" id="ARBA00022741"/>
    </source>
</evidence>
<dbReference type="InterPro" id="IPR005225">
    <property type="entry name" value="Small_GTP-bd"/>
</dbReference>
<dbReference type="EMBL" id="JAUEPT010000009">
    <property type="protein sequence ID" value="KAK0448577.1"/>
    <property type="molecule type" value="Genomic_DNA"/>
</dbReference>
<evidence type="ECO:0000256" key="11">
    <source>
        <dbReference type="ARBA" id="ARBA00037969"/>
    </source>
</evidence>
<evidence type="ECO:0000256" key="5">
    <source>
        <dbReference type="ARBA" id="ARBA00022801"/>
    </source>
</evidence>
<evidence type="ECO:0000256" key="6">
    <source>
        <dbReference type="ARBA" id="ARBA00022842"/>
    </source>
</evidence>